<dbReference type="Gene3D" id="2.30.30.230">
    <property type="entry name" value="Fumarylacetoacetase, N-terminal domain"/>
    <property type="match status" value="1"/>
</dbReference>
<dbReference type="Gene3D" id="3.90.850.10">
    <property type="entry name" value="Fumarylacetoacetase-like, C-terminal domain"/>
    <property type="match status" value="1"/>
</dbReference>
<comment type="caution">
    <text evidence="14">The sequence shown here is derived from an EMBL/GenBank/DDBJ whole genome shotgun (WGS) entry which is preliminary data.</text>
</comment>
<keyword evidence="5" id="KW-0479">Metal-binding</keyword>
<evidence type="ECO:0000256" key="8">
    <source>
        <dbReference type="ARBA" id="ARBA00022842"/>
    </source>
</evidence>
<dbReference type="EC" id="3.7.1.2" evidence="4"/>
<evidence type="ECO:0000256" key="10">
    <source>
        <dbReference type="ARBA" id="ARBA00023232"/>
    </source>
</evidence>
<keyword evidence="9" id="KW-0828">Tyrosine catabolism</keyword>
<evidence type="ECO:0000256" key="9">
    <source>
        <dbReference type="ARBA" id="ARBA00022878"/>
    </source>
</evidence>
<dbReference type="Pfam" id="PF01557">
    <property type="entry name" value="FAA_hydrolase"/>
    <property type="match status" value="1"/>
</dbReference>
<keyword evidence="10" id="KW-0585">Phenylalanine catabolism</keyword>
<comment type="cofactor">
    <cofactor evidence="2">
        <name>Mg(2+)</name>
        <dbReference type="ChEBI" id="CHEBI:18420"/>
    </cofactor>
</comment>
<evidence type="ECO:0000259" key="13">
    <source>
        <dbReference type="Pfam" id="PF09298"/>
    </source>
</evidence>
<dbReference type="PANTHER" id="PTHR43069">
    <property type="entry name" value="FUMARYLACETOACETASE"/>
    <property type="match status" value="1"/>
</dbReference>
<dbReference type="InterPro" id="IPR011234">
    <property type="entry name" value="Fumarylacetoacetase-like_C"/>
</dbReference>
<dbReference type="EMBL" id="JAHZUY010000017">
    <property type="protein sequence ID" value="MBW8269574.1"/>
    <property type="molecule type" value="Genomic_DNA"/>
</dbReference>
<evidence type="ECO:0000256" key="2">
    <source>
        <dbReference type="ARBA" id="ARBA00001946"/>
    </source>
</evidence>
<dbReference type="InterPro" id="IPR036462">
    <property type="entry name" value="Fumarylacetoacetase_N_sf"/>
</dbReference>
<evidence type="ECO:0000256" key="7">
    <source>
        <dbReference type="ARBA" id="ARBA00022837"/>
    </source>
</evidence>
<comment type="cofactor">
    <cofactor evidence="1">
        <name>Ca(2+)</name>
        <dbReference type="ChEBI" id="CHEBI:29108"/>
    </cofactor>
</comment>
<dbReference type="SUPFAM" id="SSF63433">
    <property type="entry name" value="Fumarylacetoacetate hydrolase, FAH, N-terminal domain"/>
    <property type="match status" value="1"/>
</dbReference>
<reference evidence="14 15" key="1">
    <citation type="submission" date="2021-08" db="EMBL/GenBank/DDBJ databases">
        <title>Caldovatus sediminis gen. nov., sp. nov., a moderately thermophilic bacterium isolated from a hot spring.</title>
        <authorList>
            <person name="Hu C.-J."/>
            <person name="Li W.-J."/>
            <person name="Xian W.-D."/>
        </authorList>
    </citation>
    <scope>NUCLEOTIDE SEQUENCE [LARGE SCALE GENOMIC DNA]</scope>
    <source>
        <strain evidence="14 15">SYSU G05006</strain>
    </source>
</reference>
<accession>A0ABS7F1U2</accession>
<dbReference type="GO" id="GO:0004334">
    <property type="term" value="F:fumarylacetoacetase activity"/>
    <property type="evidence" value="ECO:0007669"/>
    <property type="project" value="UniProtKB-EC"/>
</dbReference>
<proteinExistence type="predicted"/>
<feature type="compositionally biased region" description="Basic and acidic residues" evidence="11">
    <location>
        <begin position="1"/>
        <end position="15"/>
    </location>
</feature>
<keyword evidence="7" id="KW-0106">Calcium</keyword>
<evidence type="ECO:0000256" key="3">
    <source>
        <dbReference type="ARBA" id="ARBA00004782"/>
    </source>
</evidence>
<dbReference type="PANTHER" id="PTHR43069:SF2">
    <property type="entry name" value="FUMARYLACETOACETASE"/>
    <property type="match status" value="1"/>
</dbReference>
<dbReference type="InterPro" id="IPR005959">
    <property type="entry name" value="Fumarylacetoacetase"/>
</dbReference>
<sequence>MPKTDATHDARRRSWVDSANGHPEFPIQNLPLGVFVPPEGGAPRGGVAIGDFILDLGAAHAAGLFAGAAARAAEAASGPALNDLFALGAGPRAALRARLSELLALGSPERPRVEPCLHRAADCTLQLPARIGDYTDFYAGIHHATNTGRQLRPDNPLLPNYKHVPVGYHGRASSVVPSGAPVRRPNGQRKPAGEAAPSFGPSRNLDYELELGIWMGPGNPLGEPIPIAEAGARIAGFCLLNDWSARDIQAWEYQPLGPFLAKSFCTTVSPWVVTPEALAPFRIAQPPRPEGDPAPLPYLLDAADQREGALAVELEVLLLTPGLREKGLPPQRVALSHTRHLYWTPAQLVAHHACGGCNLRPGDLFGSGTVSGPEEGSFGSLLEATRGGRKPLRLPSGEIRRFLEDGDEVIFRAHARREGFASIGFGECRGTIRPAP</sequence>
<evidence type="ECO:0000256" key="4">
    <source>
        <dbReference type="ARBA" id="ARBA00012094"/>
    </source>
</evidence>
<protein>
    <recommendedName>
        <fullName evidence="4">fumarylacetoacetase</fullName>
        <ecNumber evidence="4">3.7.1.2</ecNumber>
    </recommendedName>
</protein>
<dbReference type="Proteomes" id="UP001519924">
    <property type="component" value="Unassembled WGS sequence"/>
</dbReference>
<dbReference type="RefSeq" id="WP_220117329.1">
    <property type="nucleotide sequence ID" value="NZ_JAHZUY010000017.1"/>
</dbReference>
<dbReference type="NCBIfam" id="TIGR01266">
    <property type="entry name" value="fum_ac_acetase"/>
    <property type="match status" value="1"/>
</dbReference>
<evidence type="ECO:0000313" key="15">
    <source>
        <dbReference type="Proteomes" id="UP001519924"/>
    </source>
</evidence>
<keyword evidence="15" id="KW-1185">Reference proteome</keyword>
<dbReference type="Pfam" id="PF09298">
    <property type="entry name" value="FAA_hydrolase_N"/>
    <property type="match status" value="1"/>
</dbReference>
<keyword evidence="8" id="KW-0460">Magnesium</keyword>
<organism evidence="14 15">
    <name type="scientific">Caldovatus aquaticus</name>
    <dbReference type="NCBI Taxonomy" id="2865671"/>
    <lineage>
        <taxon>Bacteria</taxon>
        <taxon>Pseudomonadati</taxon>
        <taxon>Pseudomonadota</taxon>
        <taxon>Alphaproteobacteria</taxon>
        <taxon>Acetobacterales</taxon>
        <taxon>Roseomonadaceae</taxon>
        <taxon>Caldovatus</taxon>
    </lineage>
</organism>
<evidence type="ECO:0000259" key="12">
    <source>
        <dbReference type="Pfam" id="PF01557"/>
    </source>
</evidence>
<evidence type="ECO:0000256" key="1">
    <source>
        <dbReference type="ARBA" id="ARBA00001913"/>
    </source>
</evidence>
<feature type="domain" description="Fumarylacetoacetase-like C-terminal" evidence="12">
    <location>
        <begin position="136"/>
        <end position="432"/>
    </location>
</feature>
<dbReference type="InterPro" id="IPR015377">
    <property type="entry name" value="Fumarylacetoacetase_N"/>
</dbReference>
<evidence type="ECO:0000313" key="14">
    <source>
        <dbReference type="EMBL" id="MBW8269574.1"/>
    </source>
</evidence>
<evidence type="ECO:0000256" key="11">
    <source>
        <dbReference type="SAM" id="MobiDB-lite"/>
    </source>
</evidence>
<dbReference type="SUPFAM" id="SSF56529">
    <property type="entry name" value="FAH"/>
    <property type="match status" value="1"/>
</dbReference>
<gene>
    <name evidence="14" type="primary">fahA</name>
    <name evidence="14" type="ORF">K1J50_08750</name>
</gene>
<evidence type="ECO:0000256" key="5">
    <source>
        <dbReference type="ARBA" id="ARBA00022723"/>
    </source>
</evidence>
<keyword evidence="6 14" id="KW-0378">Hydrolase</keyword>
<feature type="region of interest" description="Disordered" evidence="11">
    <location>
        <begin position="174"/>
        <end position="201"/>
    </location>
</feature>
<feature type="domain" description="Fumarylacetoacetase N-terminal" evidence="13">
    <location>
        <begin position="28"/>
        <end position="128"/>
    </location>
</feature>
<dbReference type="InterPro" id="IPR036663">
    <property type="entry name" value="Fumarylacetoacetase_C_sf"/>
</dbReference>
<evidence type="ECO:0000256" key="6">
    <source>
        <dbReference type="ARBA" id="ARBA00022801"/>
    </source>
</evidence>
<feature type="region of interest" description="Disordered" evidence="11">
    <location>
        <begin position="1"/>
        <end position="20"/>
    </location>
</feature>
<comment type="pathway">
    <text evidence="3">Amino-acid degradation; L-phenylalanine degradation; acetoacetate and fumarate from L-phenylalanine: step 6/6.</text>
</comment>
<name>A0ABS7F1U2_9PROT</name>